<evidence type="ECO:0000313" key="4">
    <source>
        <dbReference type="Proteomes" id="UP001583177"/>
    </source>
</evidence>
<keyword evidence="1" id="KW-0812">Transmembrane</keyword>
<dbReference type="PANTHER" id="PTHR24148">
    <property type="entry name" value="ANKYRIN REPEAT DOMAIN-CONTAINING PROTEIN 39 HOMOLOG-RELATED"/>
    <property type="match status" value="1"/>
</dbReference>
<dbReference type="Proteomes" id="UP001583177">
    <property type="component" value="Unassembled WGS sequence"/>
</dbReference>
<dbReference type="InterPro" id="IPR052895">
    <property type="entry name" value="HetReg/Transcr_Mod"/>
</dbReference>
<keyword evidence="1" id="KW-1133">Transmembrane helix</keyword>
<feature type="transmembrane region" description="Helical" evidence="1">
    <location>
        <begin position="58"/>
        <end position="78"/>
    </location>
</feature>
<organism evidence="3 4">
    <name type="scientific">Diaporthe australafricana</name>
    <dbReference type="NCBI Taxonomy" id="127596"/>
    <lineage>
        <taxon>Eukaryota</taxon>
        <taxon>Fungi</taxon>
        <taxon>Dikarya</taxon>
        <taxon>Ascomycota</taxon>
        <taxon>Pezizomycotina</taxon>
        <taxon>Sordariomycetes</taxon>
        <taxon>Sordariomycetidae</taxon>
        <taxon>Diaporthales</taxon>
        <taxon>Diaporthaceae</taxon>
        <taxon>Diaporthe</taxon>
    </lineage>
</organism>
<evidence type="ECO:0000313" key="3">
    <source>
        <dbReference type="EMBL" id="KAL1863011.1"/>
    </source>
</evidence>
<keyword evidence="1" id="KW-0472">Membrane</keyword>
<dbReference type="EMBL" id="JAWRVE010000075">
    <property type="protein sequence ID" value="KAL1863011.1"/>
    <property type="molecule type" value="Genomic_DNA"/>
</dbReference>
<name>A0ABR3WJN3_9PEZI</name>
<dbReference type="PANTHER" id="PTHR24148:SF73">
    <property type="entry name" value="HET DOMAIN PROTEIN (AFU_ORTHOLOGUE AFUA_8G01020)"/>
    <property type="match status" value="1"/>
</dbReference>
<gene>
    <name evidence="3" type="ORF">Daus18300_008167</name>
</gene>
<proteinExistence type="predicted"/>
<sequence length="680" mass="76679">MGLMQYIEPSWLQDLITSTLSLLMIPMLPVICLVAVVIICPILIAIDYDRRQPGIREIVKMCAGLCARAFMFPFNTIAHASSRFAYRASRLAYEIRRYRATRSEPVPSWRDQDPPQREADIFDGDSDELMSYDYPKLRGDHDIRLFEIYPSGGDAMIGAYNDWKVKGRIIHSNLLWSPSYEAISYTWTDERGNSAQTEEVYIPTERATISVTKNCISVLKQLRHPTKRRLVWIDAICIDQGSDPDRTHQVSLMARIYMSANRVIAYTGSATKESDILFDWMNNLHHKDLFMPANSEWAEFLNGGNQARGGGQLDGHLEHIWTWLTILSYKAYFRCDSLWSAMFRSHQQASVDDVTSLSDQQLLDAATGYLSRRWFQRVWVLQEVSLPDVRKIVIMCGKKSTSAMRALHSLSLLPMDGLGSVALGRYFLMLRKKVMSPDKSHLLDVLIETRDRYCSDPRDKIFGVLSIASGLDEGRFPDLVADYDLSTARVYAEYSAFFIESHGLAFFWSLIKSQPAVPGLPSWSADWTVPWPNYRVVRERHLPATSGKANHLDSSASFETDFDGTLLLRVVWAKVTRGVFTRDGHLDGSDGVTVEEVGGLEGGHRLVELYSGVCALLRKVGPHHEFIQLCPHALAVGGLFQVVNAWTEYVVDGQASTVAGSTAGRESGDYLSGLRTYLIR</sequence>
<keyword evidence="4" id="KW-1185">Reference proteome</keyword>
<evidence type="ECO:0000259" key="2">
    <source>
        <dbReference type="Pfam" id="PF06985"/>
    </source>
</evidence>
<accession>A0ABR3WJN3</accession>
<feature type="transmembrane region" description="Helical" evidence="1">
    <location>
        <begin position="20"/>
        <end position="46"/>
    </location>
</feature>
<dbReference type="InterPro" id="IPR010730">
    <property type="entry name" value="HET"/>
</dbReference>
<dbReference type="Pfam" id="PF06985">
    <property type="entry name" value="HET"/>
    <property type="match status" value="1"/>
</dbReference>
<feature type="domain" description="Heterokaryon incompatibility" evidence="2">
    <location>
        <begin position="180"/>
        <end position="383"/>
    </location>
</feature>
<evidence type="ECO:0000256" key="1">
    <source>
        <dbReference type="SAM" id="Phobius"/>
    </source>
</evidence>
<protein>
    <recommendedName>
        <fullName evidence="2">Heterokaryon incompatibility domain-containing protein</fullName>
    </recommendedName>
</protein>
<reference evidence="3 4" key="1">
    <citation type="journal article" date="2024" name="IMA Fungus">
        <title>IMA Genome - F19 : A genome assembly and annotation guide to empower mycologists, including annotated draft genome sequences of Ceratocystis pirilliformis, Diaporthe australafricana, Fusarium ophioides, Paecilomyces lecythidis, and Sporothrix stenoceras.</title>
        <authorList>
            <person name="Aylward J."/>
            <person name="Wilson A.M."/>
            <person name="Visagie C.M."/>
            <person name="Spraker J."/>
            <person name="Barnes I."/>
            <person name="Buitendag C."/>
            <person name="Ceriani C."/>
            <person name="Del Mar Angel L."/>
            <person name="du Plessis D."/>
            <person name="Fuchs T."/>
            <person name="Gasser K."/>
            <person name="Kramer D."/>
            <person name="Li W."/>
            <person name="Munsamy K."/>
            <person name="Piso A."/>
            <person name="Price J.L."/>
            <person name="Sonnekus B."/>
            <person name="Thomas C."/>
            <person name="van der Nest A."/>
            <person name="van Dijk A."/>
            <person name="van Heerden A."/>
            <person name="van Vuuren N."/>
            <person name="Yilmaz N."/>
            <person name="Duong T.A."/>
            <person name="van der Merwe N.A."/>
            <person name="Wingfield M.J."/>
            <person name="Wingfield B.D."/>
        </authorList>
    </citation>
    <scope>NUCLEOTIDE SEQUENCE [LARGE SCALE GENOMIC DNA]</scope>
    <source>
        <strain evidence="3 4">CMW 18300</strain>
    </source>
</reference>
<comment type="caution">
    <text evidence="3">The sequence shown here is derived from an EMBL/GenBank/DDBJ whole genome shotgun (WGS) entry which is preliminary data.</text>
</comment>